<dbReference type="EMBL" id="JAFBDT010000038">
    <property type="protein sequence ID" value="MBM7562929.1"/>
    <property type="molecule type" value="Genomic_DNA"/>
</dbReference>
<organism evidence="2 3">
    <name type="scientific">Fusibacter tunisiensis</name>
    <dbReference type="NCBI Taxonomy" id="1008308"/>
    <lineage>
        <taxon>Bacteria</taxon>
        <taxon>Bacillati</taxon>
        <taxon>Bacillota</taxon>
        <taxon>Clostridia</taxon>
        <taxon>Eubacteriales</taxon>
        <taxon>Eubacteriales Family XII. Incertae Sedis</taxon>
        <taxon>Fusibacter</taxon>
    </lineage>
</organism>
<evidence type="ECO:0000313" key="2">
    <source>
        <dbReference type="EMBL" id="MBM7562929.1"/>
    </source>
</evidence>
<proteinExistence type="predicted"/>
<dbReference type="Gene3D" id="3.30.750.24">
    <property type="entry name" value="STAS domain"/>
    <property type="match status" value="1"/>
</dbReference>
<keyword evidence="3" id="KW-1185">Reference proteome</keyword>
<dbReference type="PANTHER" id="PTHR33495">
    <property type="entry name" value="ANTI-SIGMA FACTOR ANTAGONIST TM_1081-RELATED-RELATED"/>
    <property type="match status" value="1"/>
</dbReference>
<evidence type="ECO:0000313" key="3">
    <source>
        <dbReference type="Proteomes" id="UP000767854"/>
    </source>
</evidence>
<dbReference type="RefSeq" id="WP_204665355.1">
    <property type="nucleotide sequence ID" value="NZ_JAFBDT010000038.1"/>
</dbReference>
<comment type="caution">
    <text evidence="2">The sequence shown here is derived from an EMBL/GenBank/DDBJ whole genome shotgun (WGS) entry which is preliminary data.</text>
</comment>
<dbReference type="CDD" id="cd07043">
    <property type="entry name" value="STAS_anti-anti-sigma_factors"/>
    <property type="match status" value="1"/>
</dbReference>
<gene>
    <name evidence="2" type="ORF">JOC49_002502</name>
</gene>
<dbReference type="SUPFAM" id="SSF52091">
    <property type="entry name" value="SpoIIaa-like"/>
    <property type="match status" value="1"/>
</dbReference>
<dbReference type="InterPro" id="IPR002645">
    <property type="entry name" value="STAS_dom"/>
</dbReference>
<evidence type="ECO:0000259" key="1">
    <source>
        <dbReference type="PROSITE" id="PS50801"/>
    </source>
</evidence>
<reference evidence="2 3" key="1">
    <citation type="submission" date="2021-01" db="EMBL/GenBank/DDBJ databases">
        <title>Genomic Encyclopedia of Type Strains, Phase IV (KMG-IV): sequencing the most valuable type-strain genomes for metagenomic binning, comparative biology and taxonomic classification.</title>
        <authorList>
            <person name="Goeker M."/>
        </authorList>
    </citation>
    <scope>NUCLEOTIDE SEQUENCE [LARGE SCALE GENOMIC DNA]</scope>
    <source>
        <strain evidence="2 3">DSM 24436</strain>
    </source>
</reference>
<accession>A0ABS2MU23</accession>
<name>A0ABS2MU23_9FIRM</name>
<dbReference type="PROSITE" id="PS50801">
    <property type="entry name" value="STAS"/>
    <property type="match status" value="1"/>
</dbReference>
<dbReference type="Proteomes" id="UP000767854">
    <property type="component" value="Unassembled WGS sequence"/>
</dbReference>
<dbReference type="Pfam" id="PF01740">
    <property type="entry name" value="STAS"/>
    <property type="match status" value="1"/>
</dbReference>
<protein>
    <submittedName>
        <fullName evidence="2">Anti-anti-sigma factor</fullName>
    </submittedName>
</protein>
<dbReference type="InterPro" id="IPR036513">
    <property type="entry name" value="STAS_dom_sf"/>
</dbReference>
<sequence>MDVQLNGERVKLNLDMGLTANHVADLNEQVERLLPEDHKFRELIFDLCNTENIDSVGVTFVISLYKAMKSKKKSFRIVGANEDVQSLFKLMKLDQFFEIDY</sequence>
<feature type="domain" description="STAS" evidence="1">
    <location>
        <begin position="1"/>
        <end position="101"/>
    </location>
</feature>